<dbReference type="InterPro" id="IPR011598">
    <property type="entry name" value="bHLH_dom"/>
</dbReference>
<dbReference type="InterPro" id="IPR036638">
    <property type="entry name" value="HLH_DNA-bd_sf"/>
</dbReference>
<name>A0ABD0L563_9CAEN</name>
<evidence type="ECO:0000313" key="3">
    <source>
        <dbReference type="EMBL" id="KAK7494446.1"/>
    </source>
</evidence>
<accession>A0ABD0L563</accession>
<dbReference type="InterPro" id="IPR050359">
    <property type="entry name" value="bHLH_transcription_factors"/>
</dbReference>
<gene>
    <name evidence="3" type="ORF">BaRGS_00014338</name>
</gene>
<dbReference type="AlphaFoldDB" id="A0ABD0L563"/>
<dbReference type="SMART" id="SM00353">
    <property type="entry name" value="HLH"/>
    <property type="match status" value="1"/>
</dbReference>
<dbReference type="PROSITE" id="PS50888">
    <property type="entry name" value="BHLH"/>
    <property type="match status" value="1"/>
</dbReference>
<protein>
    <recommendedName>
        <fullName evidence="2">BHLH domain-containing protein</fullName>
    </recommendedName>
</protein>
<feature type="domain" description="BHLH" evidence="2">
    <location>
        <begin position="8"/>
        <end position="57"/>
    </location>
</feature>
<dbReference type="Pfam" id="PF00010">
    <property type="entry name" value="HLH"/>
    <property type="match status" value="1"/>
</dbReference>
<comment type="caution">
    <text evidence="3">The sequence shown here is derived from an EMBL/GenBank/DDBJ whole genome shotgun (WGS) entry which is preliminary data.</text>
</comment>
<feature type="region of interest" description="Disordered" evidence="1">
    <location>
        <begin position="1"/>
        <end position="21"/>
    </location>
</feature>
<proteinExistence type="predicted"/>
<evidence type="ECO:0000313" key="4">
    <source>
        <dbReference type="Proteomes" id="UP001519460"/>
    </source>
</evidence>
<dbReference type="SUPFAM" id="SSF47459">
    <property type="entry name" value="HLH, helix-loop-helix DNA-binding domain"/>
    <property type="match status" value="1"/>
</dbReference>
<reference evidence="3 4" key="1">
    <citation type="journal article" date="2023" name="Sci. Data">
        <title>Genome assembly of the Korean intertidal mud-creeper Batillaria attramentaria.</title>
        <authorList>
            <person name="Patra A.K."/>
            <person name="Ho P.T."/>
            <person name="Jun S."/>
            <person name="Lee S.J."/>
            <person name="Kim Y."/>
            <person name="Won Y.J."/>
        </authorList>
    </citation>
    <scope>NUCLEOTIDE SEQUENCE [LARGE SCALE GENOMIC DNA]</scope>
    <source>
        <strain evidence="3">Wonlab-2016</strain>
    </source>
</reference>
<dbReference type="PANTHER" id="PTHR19290:SF171">
    <property type="entry name" value="NEUROGENIN-2"/>
    <property type="match status" value="1"/>
</dbReference>
<dbReference type="Gene3D" id="4.10.280.10">
    <property type="entry name" value="Helix-loop-helix DNA-binding domain"/>
    <property type="match status" value="1"/>
</dbReference>
<dbReference type="CDD" id="cd11390">
    <property type="entry name" value="bHLH_TS"/>
    <property type="match status" value="1"/>
</dbReference>
<dbReference type="EMBL" id="JACVVK020000083">
    <property type="protein sequence ID" value="KAK7494446.1"/>
    <property type="molecule type" value="Genomic_DNA"/>
</dbReference>
<dbReference type="PANTHER" id="PTHR19290">
    <property type="entry name" value="BASIC HELIX-LOOP-HELIX PROTEIN NEUROGENIN-RELATED"/>
    <property type="match status" value="1"/>
</dbReference>
<dbReference type="Proteomes" id="UP001519460">
    <property type="component" value="Unassembled WGS sequence"/>
</dbReference>
<organism evidence="3 4">
    <name type="scientific">Batillaria attramentaria</name>
    <dbReference type="NCBI Taxonomy" id="370345"/>
    <lineage>
        <taxon>Eukaryota</taxon>
        <taxon>Metazoa</taxon>
        <taxon>Spiralia</taxon>
        <taxon>Lophotrochozoa</taxon>
        <taxon>Mollusca</taxon>
        <taxon>Gastropoda</taxon>
        <taxon>Caenogastropoda</taxon>
        <taxon>Sorbeoconcha</taxon>
        <taxon>Cerithioidea</taxon>
        <taxon>Batillariidae</taxon>
        <taxon>Batillaria</taxon>
    </lineage>
</organism>
<evidence type="ECO:0000259" key="2">
    <source>
        <dbReference type="PROSITE" id="PS50888"/>
    </source>
</evidence>
<keyword evidence="4" id="KW-1185">Reference proteome</keyword>
<sequence length="70" mass="8112">MEDVHGNTRRSRANERERTRTHELNKALEALREVLPVEGKLTKLETLCVAINYIIALQLAINQQDREVED</sequence>
<evidence type="ECO:0000256" key="1">
    <source>
        <dbReference type="SAM" id="MobiDB-lite"/>
    </source>
</evidence>